<feature type="binding site" evidence="8">
    <location>
        <position position="452"/>
    </location>
    <ligand>
        <name>Zn(2+)</name>
        <dbReference type="ChEBI" id="CHEBI:29105"/>
        <label>2</label>
    </ligand>
</feature>
<evidence type="ECO:0000313" key="11">
    <source>
        <dbReference type="Proteomes" id="UP000635902"/>
    </source>
</evidence>
<feature type="binding site" evidence="8">
    <location>
        <position position="420"/>
    </location>
    <ligand>
        <name>Zn(2+)</name>
        <dbReference type="ChEBI" id="CHEBI:29105"/>
        <label>1</label>
    </ligand>
</feature>
<keyword evidence="11" id="KW-1185">Reference proteome</keyword>
<evidence type="ECO:0000256" key="6">
    <source>
        <dbReference type="ARBA" id="ARBA00022840"/>
    </source>
</evidence>
<reference evidence="10 11" key="1">
    <citation type="submission" date="2020-10" db="EMBL/GenBank/DDBJ databases">
        <title>Novel species in genus Corynebacterium.</title>
        <authorList>
            <person name="Zhang G."/>
        </authorList>
    </citation>
    <scope>NUCLEOTIDE SEQUENCE [LARGE SCALE GENOMIC DNA]</scope>
    <source>
        <strain evidence="10 11">DSM 45110</strain>
    </source>
</reference>
<dbReference type="Pfam" id="PF17764">
    <property type="entry name" value="PriA_3primeBD"/>
    <property type="match status" value="1"/>
</dbReference>
<keyword evidence="1 8" id="KW-0639">Primosome</keyword>
<dbReference type="HAMAP" id="MF_00983">
    <property type="entry name" value="PriA"/>
    <property type="match status" value="1"/>
</dbReference>
<dbReference type="InterPro" id="IPR027417">
    <property type="entry name" value="P-loop_NTPase"/>
</dbReference>
<gene>
    <name evidence="8" type="primary">priA</name>
    <name evidence="10" type="ORF">IRY30_05650</name>
</gene>
<evidence type="ECO:0000259" key="9">
    <source>
        <dbReference type="Pfam" id="PF17764"/>
    </source>
</evidence>
<dbReference type="PANTHER" id="PTHR30580">
    <property type="entry name" value="PRIMOSOMAL PROTEIN N"/>
    <property type="match status" value="1"/>
</dbReference>
<organism evidence="10 11">
    <name type="scientific">Corynebacterium suicordis DSM 45110</name>
    <dbReference type="NCBI Taxonomy" id="1121369"/>
    <lineage>
        <taxon>Bacteria</taxon>
        <taxon>Bacillati</taxon>
        <taxon>Actinomycetota</taxon>
        <taxon>Actinomycetes</taxon>
        <taxon>Mycobacteriales</taxon>
        <taxon>Corynebacteriaceae</taxon>
        <taxon>Corynebacterium</taxon>
    </lineage>
</organism>
<feature type="binding site" evidence="8">
    <location>
        <position position="461"/>
    </location>
    <ligand>
        <name>Zn(2+)</name>
        <dbReference type="ChEBI" id="CHEBI:29105"/>
        <label>1</label>
    </ligand>
</feature>
<dbReference type="InterPro" id="IPR041222">
    <property type="entry name" value="PriA_3primeBD"/>
</dbReference>
<protein>
    <recommendedName>
        <fullName evidence="8">Probable replication restart protein PriA</fullName>
    </recommendedName>
    <alternativeName>
        <fullName evidence="8">Putative ATP-dependent DNA helicase PriA</fullName>
    </alternativeName>
</protein>
<evidence type="ECO:0000256" key="1">
    <source>
        <dbReference type="ARBA" id="ARBA00022515"/>
    </source>
</evidence>
<keyword evidence="5 8" id="KW-0862">Zinc</keyword>
<dbReference type="SUPFAM" id="SSF52540">
    <property type="entry name" value="P-loop containing nucleoside triphosphate hydrolases"/>
    <property type="match status" value="1"/>
</dbReference>
<feature type="binding site" evidence="8">
    <location>
        <position position="429"/>
    </location>
    <ligand>
        <name>Zn(2+)</name>
        <dbReference type="ChEBI" id="CHEBI:29105"/>
        <label>2</label>
    </ligand>
</feature>
<keyword evidence="3 8" id="KW-0479">Metal-binding</keyword>
<evidence type="ECO:0000256" key="4">
    <source>
        <dbReference type="ARBA" id="ARBA00022741"/>
    </source>
</evidence>
<dbReference type="PANTHER" id="PTHR30580:SF0">
    <property type="entry name" value="PRIMOSOMAL PROTEIN N"/>
    <property type="match status" value="1"/>
</dbReference>
<keyword evidence="7 8" id="KW-0238">DNA-binding</keyword>
<comment type="caution">
    <text evidence="10">The sequence shown here is derived from an EMBL/GenBank/DDBJ whole genome shotgun (WGS) entry which is preliminary data.</text>
</comment>
<dbReference type="Gene3D" id="3.40.50.300">
    <property type="entry name" value="P-loop containing nucleotide triphosphate hydrolases"/>
    <property type="match status" value="1"/>
</dbReference>
<evidence type="ECO:0000256" key="5">
    <source>
        <dbReference type="ARBA" id="ARBA00022833"/>
    </source>
</evidence>
<feature type="binding site" evidence="8">
    <location>
        <position position="449"/>
    </location>
    <ligand>
        <name>Zn(2+)</name>
        <dbReference type="ChEBI" id="CHEBI:29105"/>
        <label>2</label>
    </ligand>
</feature>
<keyword evidence="6 8" id="KW-0067">ATP-binding</keyword>
<dbReference type="EMBL" id="JADKMY010000001">
    <property type="protein sequence ID" value="MBF4553564.1"/>
    <property type="molecule type" value="Genomic_DNA"/>
</dbReference>
<dbReference type="Proteomes" id="UP000635902">
    <property type="component" value="Unassembled WGS sequence"/>
</dbReference>
<sequence>MAEPIARVLPLLGVAHLDRLFDYSIPAAMEQQVRPGVRVRIRFAGRLVDALVRERRRTSEHPGALKPIERVISPDVVCSSQMWDLVDNLAIRSAGVRSDILRTALPPRHASAEKSGLFGGGKSWVDLYGSLVPVEELAGSSFSDANSALTNHPSGQEFVSSVLRGEPSAASILTLPGQDSAYLAAALAAATVWNTSAEIGATQVAEQGSAADREVNGEALNGGVLIVVPNQKDVDRVSQYLRRWVSAAQITEMTAAEGPSARYRRFLSILHGQARLVVGTRSAVFSPVQNLRLVLVLGESDDNLVDPRAPYLHARDVAQLRAQREGAAFATIGVHRCAEVQQWIQTGQLQSIVADRAAVKEHLPIIRALGETDLQREREAYARGSRLPALAFSAIRQALDAGHPVLVQVPRRGYAPALSCAKCRSGARCRHCNGPLELPASGETSVPRCRWCGASAGVFTCNTCGNHTVRMSVVGQDRTVEELGRAFPGVPIVPSGGEQVQRFVEDRASIIVATPGAEPRVTSRPDDDPSQPRLFGAAVMLDPWIVLGKEDLRAAENAVKQWMQAISLVKSHSQGGLAVLTADASLPAVQKVIRWDPERAAQAELSLREEARFPPAVTVAAVDGTTASIEQLLQACELPESAEKLGPVELPPGVRLPVGLDRATADEARRMIIRVPHEDSLLLGETLKTAQAVRATQKNAGPLRVILNPVRIG</sequence>
<name>A0ABR9ZJK6_9CORY</name>
<evidence type="ECO:0000256" key="8">
    <source>
        <dbReference type="HAMAP-Rule" id="MF_00983"/>
    </source>
</evidence>
<dbReference type="InterPro" id="IPR042115">
    <property type="entry name" value="PriA_3primeBD_sf"/>
</dbReference>
<evidence type="ECO:0000256" key="3">
    <source>
        <dbReference type="ARBA" id="ARBA00022723"/>
    </source>
</evidence>
<keyword evidence="4 8" id="KW-0547">Nucleotide-binding</keyword>
<feature type="domain" description="Primosomal protein N' 3' DNA-binding" evidence="9">
    <location>
        <begin position="15"/>
        <end position="106"/>
    </location>
</feature>
<feature type="binding site" evidence="8">
    <location>
        <position position="423"/>
    </location>
    <ligand>
        <name>Zn(2+)</name>
        <dbReference type="ChEBI" id="CHEBI:29105"/>
        <label>1</label>
    </ligand>
</feature>
<evidence type="ECO:0000313" key="10">
    <source>
        <dbReference type="EMBL" id="MBF4553564.1"/>
    </source>
</evidence>
<comment type="subunit">
    <text evidence="8">Component of the replication restart primosome.</text>
</comment>
<evidence type="ECO:0000256" key="7">
    <source>
        <dbReference type="ARBA" id="ARBA00023125"/>
    </source>
</evidence>
<comment type="similarity">
    <text evidence="8">Belongs to the helicase family. PriA subfamily.</text>
</comment>
<dbReference type="InterPro" id="IPR005259">
    <property type="entry name" value="PriA"/>
</dbReference>
<feature type="binding site" evidence="8">
    <location>
        <position position="432"/>
    </location>
    <ligand>
        <name>Zn(2+)</name>
        <dbReference type="ChEBI" id="CHEBI:29105"/>
        <label>2</label>
    </ligand>
</feature>
<comment type="function">
    <text evidence="8">Initiates the restart of stalled replication forks, which reloads the replicative helicase on sites other than the origin of replication. Recognizes and binds to abandoned replication forks and remodels them to uncover a helicase loading site. Promotes assembly of the primosome at these replication forks.</text>
</comment>
<proteinExistence type="inferred from homology"/>
<comment type="cofactor">
    <cofactor evidence="8">
        <name>Zn(2+)</name>
        <dbReference type="ChEBI" id="CHEBI:29105"/>
    </cofactor>
    <text evidence="8">Binds 2 zinc ions per subunit.</text>
</comment>
<accession>A0ABR9ZJK6</accession>
<evidence type="ECO:0000256" key="2">
    <source>
        <dbReference type="ARBA" id="ARBA00022705"/>
    </source>
</evidence>
<comment type="caution">
    <text evidence="8">As this protein does not have any detectable helicase domains, it probably does not have helicase activity.</text>
</comment>
<dbReference type="Gene3D" id="3.40.1440.60">
    <property type="entry name" value="PriA, 3(prime) DNA-binding domain"/>
    <property type="match status" value="1"/>
</dbReference>
<feature type="binding site" evidence="8">
    <location>
        <position position="464"/>
    </location>
    <ligand>
        <name>Zn(2+)</name>
        <dbReference type="ChEBI" id="CHEBI:29105"/>
        <label>1</label>
    </ligand>
</feature>
<keyword evidence="2 8" id="KW-0235">DNA replication</keyword>